<evidence type="ECO:0000313" key="3">
    <source>
        <dbReference type="Proteomes" id="UP001552479"/>
    </source>
</evidence>
<dbReference type="InterPro" id="IPR021667">
    <property type="entry name" value="HapK"/>
</dbReference>
<comment type="caution">
    <text evidence="2">The sequence shown here is derived from an EMBL/GenBank/DDBJ whole genome shotgun (WGS) entry which is preliminary data.</text>
</comment>
<organism evidence="2 3">
    <name type="scientific">Streptomyces roseoverticillatus</name>
    <dbReference type="NCBI Taxonomy" id="66429"/>
    <lineage>
        <taxon>Bacteria</taxon>
        <taxon>Bacillati</taxon>
        <taxon>Actinomycetota</taxon>
        <taxon>Actinomycetes</taxon>
        <taxon>Kitasatosporales</taxon>
        <taxon>Streptomycetaceae</taxon>
        <taxon>Streptomyces</taxon>
    </lineage>
</organism>
<evidence type="ECO:0000256" key="1">
    <source>
        <dbReference type="SAM" id="MobiDB-lite"/>
    </source>
</evidence>
<dbReference type="SUPFAM" id="SSF54909">
    <property type="entry name" value="Dimeric alpha+beta barrel"/>
    <property type="match status" value="1"/>
</dbReference>
<dbReference type="Gene3D" id="3.30.70.100">
    <property type="match status" value="1"/>
</dbReference>
<gene>
    <name evidence="2" type="ORF">AB0L03_17135</name>
</gene>
<feature type="region of interest" description="Disordered" evidence="1">
    <location>
        <begin position="1"/>
        <end position="27"/>
    </location>
</feature>
<dbReference type="Pfam" id="PF11639">
    <property type="entry name" value="HapK"/>
    <property type="match status" value="1"/>
</dbReference>
<reference evidence="2 3" key="1">
    <citation type="submission" date="2024-06" db="EMBL/GenBank/DDBJ databases">
        <title>The Natural Products Discovery Center: Release of the First 8490 Sequenced Strains for Exploring Actinobacteria Biosynthetic Diversity.</title>
        <authorList>
            <person name="Kalkreuter E."/>
            <person name="Kautsar S.A."/>
            <person name="Yang D."/>
            <person name="Bader C.D."/>
            <person name="Teijaro C.N."/>
            <person name="Fluegel L."/>
            <person name="Davis C.M."/>
            <person name="Simpson J.R."/>
            <person name="Lauterbach L."/>
            <person name="Steele A.D."/>
            <person name="Gui C."/>
            <person name="Meng S."/>
            <person name="Li G."/>
            <person name="Viehrig K."/>
            <person name="Ye F."/>
            <person name="Su P."/>
            <person name="Kiefer A.F."/>
            <person name="Nichols A."/>
            <person name="Cepeda A.J."/>
            <person name="Yan W."/>
            <person name="Fan B."/>
            <person name="Jiang Y."/>
            <person name="Adhikari A."/>
            <person name="Zheng C.-J."/>
            <person name="Schuster L."/>
            <person name="Cowan T.M."/>
            <person name="Smanski M.J."/>
            <person name="Chevrette M.G."/>
            <person name="De Carvalho L.P.S."/>
            <person name="Shen B."/>
        </authorList>
    </citation>
    <scope>NUCLEOTIDE SEQUENCE [LARGE SCALE GENOMIC DNA]</scope>
    <source>
        <strain evidence="2 3">NPDC053791</strain>
    </source>
</reference>
<sequence length="138" mass="14966">MSPARWAWAAGAPESSGNGEPHRNTEGTSGIVDLIVHRIRLRPGVTPGRFETWVRETDYATCPELPSVLSFSVQRVSGDPSAPVHFFEVITVRSRAEFERDAASPAFARLVADFGKMAEVVDELAGVRVEPGYRAAVG</sequence>
<accession>A0ABV3IVQ1</accession>
<evidence type="ECO:0000313" key="2">
    <source>
        <dbReference type="EMBL" id="MEV4924543.1"/>
    </source>
</evidence>
<dbReference type="RefSeq" id="WP_366088529.1">
    <property type="nucleotide sequence ID" value="NZ_JBFASG010000015.1"/>
</dbReference>
<proteinExistence type="predicted"/>
<protein>
    <submittedName>
        <fullName evidence="2">RedY protein</fullName>
    </submittedName>
</protein>
<dbReference type="InterPro" id="IPR011008">
    <property type="entry name" value="Dimeric_a/b-barrel"/>
</dbReference>
<dbReference type="Proteomes" id="UP001552479">
    <property type="component" value="Unassembled WGS sequence"/>
</dbReference>
<dbReference type="EMBL" id="JBFASG010000015">
    <property type="protein sequence ID" value="MEV4924543.1"/>
    <property type="molecule type" value="Genomic_DNA"/>
</dbReference>
<keyword evidence="3" id="KW-1185">Reference proteome</keyword>
<name>A0ABV3IVQ1_9ACTN</name>